<dbReference type="SUPFAM" id="SSF46785">
    <property type="entry name" value="Winged helix' DNA-binding domain"/>
    <property type="match status" value="1"/>
</dbReference>
<dbReference type="GO" id="GO:0003700">
    <property type="term" value="F:DNA-binding transcription factor activity"/>
    <property type="evidence" value="ECO:0007669"/>
    <property type="project" value="InterPro"/>
</dbReference>
<dbReference type="KEGG" id="sle:sle2_024"/>
<organism evidence="2 4">
    <name type="scientific">Streptomyces leeuwenhoekii</name>
    <dbReference type="NCBI Taxonomy" id="1437453"/>
    <lineage>
        <taxon>Bacteria</taxon>
        <taxon>Bacillati</taxon>
        <taxon>Actinomycetota</taxon>
        <taxon>Actinomycetes</taxon>
        <taxon>Kitasatosporales</taxon>
        <taxon>Streptomycetaceae</taxon>
        <taxon>Streptomyces</taxon>
    </lineage>
</organism>
<name>A0A0F7VL55_STRLW</name>
<evidence type="ECO:0000313" key="2">
    <source>
        <dbReference type="EMBL" id="CQR59325.1"/>
    </source>
</evidence>
<evidence type="ECO:0000259" key="1">
    <source>
        <dbReference type="Pfam" id="PF12802"/>
    </source>
</evidence>
<dbReference type="AlphaFoldDB" id="A0A0F7VL55"/>
<keyword evidence="5" id="KW-1185">Reference proteome</keyword>
<evidence type="ECO:0000313" key="4">
    <source>
        <dbReference type="Proteomes" id="UP000035016"/>
    </source>
</evidence>
<dbReference type="Pfam" id="PF12802">
    <property type="entry name" value="MarR_2"/>
    <property type="match status" value="1"/>
</dbReference>
<keyword evidence="2" id="KW-0614">Plasmid</keyword>
<dbReference type="EMBL" id="LFEH01000162">
    <property type="protein sequence ID" value="KMS68498.1"/>
    <property type="molecule type" value="Genomic_DNA"/>
</dbReference>
<dbReference type="Proteomes" id="UP000035016">
    <property type="component" value="Plasmid pSLE2"/>
</dbReference>
<evidence type="ECO:0000313" key="5">
    <source>
        <dbReference type="Proteomes" id="UP000037274"/>
    </source>
</evidence>
<dbReference type="InterPro" id="IPR036390">
    <property type="entry name" value="WH_DNA-bd_sf"/>
</dbReference>
<dbReference type="Proteomes" id="UP000037274">
    <property type="component" value="Unassembled WGS sequence"/>
</dbReference>
<sequence length="95" mass="10914">MDQQARGWGFLTNHARVLLAIARRPDLRLRDIAAACAITERTVQSIVTDLEHAGYLSRERDGRRTRYSLHLNGTLRHPAEAHLPVRELLRLLTEH</sequence>
<dbReference type="InterPro" id="IPR000835">
    <property type="entry name" value="HTH_MarR-typ"/>
</dbReference>
<reference evidence="3 5" key="3">
    <citation type="submission" date="2015-06" db="EMBL/GenBank/DDBJ databases">
        <title>Draft genome sequence of Streptomyces leeuwenhoekii C58, which produces the novel lasso peptide, chaxapeptin.</title>
        <authorList>
            <person name="Yi Y."/>
            <person name="Hai D."/>
            <person name="Jaspars M."/>
            <person name="Sheng H."/>
            <person name="Rateb M.E."/>
            <person name="Bull A."/>
            <person name="Goodfellow M."/>
            <person name="Asenjo J.A."/>
            <person name="Ebel R."/>
        </authorList>
    </citation>
    <scope>NUCLEOTIDE SEQUENCE [LARGE SCALE GENOMIC DNA]</scope>
    <source>
        <strain evidence="3 5">C58</strain>
    </source>
</reference>
<geneLocation type="plasmid" evidence="2 4">
    <name>pSLE2</name>
</geneLocation>
<gene>
    <name evidence="2" type="primary">sle2_024</name>
    <name evidence="3" type="ORF">ACH49_27265</name>
</gene>
<dbReference type="InterPro" id="IPR036388">
    <property type="entry name" value="WH-like_DNA-bd_sf"/>
</dbReference>
<evidence type="ECO:0000313" key="3">
    <source>
        <dbReference type="EMBL" id="KMS68498.1"/>
    </source>
</evidence>
<protein>
    <recommendedName>
        <fullName evidence="1">HTH marR-type domain-containing protein</fullName>
    </recommendedName>
</protein>
<feature type="domain" description="HTH marR-type" evidence="1">
    <location>
        <begin position="9"/>
        <end position="63"/>
    </location>
</feature>
<dbReference type="Gene3D" id="1.10.10.10">
    <property type="entry name" value="Winged helix-like DNA-binding domain superfamily/Winged helix DNA-binding domain"/>
    <property type="match status" value="1"/>
</dbReference>
<dbReference type="EMBL" id="LN831789">
    <property type="protein sequence ID" value="CQR59325.1"/>
    <property type="molecule type" value="Genomic_DNA"/>
</dbReference>
<dbReference type="RefSeq" id="WP_029383084.1">
    <property type="nucleotide sequence ID" value="NZ_AZSD01000133.1"/>
</dbReference>
<proteinExistence type="predicted"/>
<accession>A0A0F7VL55</accession>
<reference evidence="4" key="1">
    <citation type="submission" date="2015-02" db="EMBL/GenBank/DDBJ databases">
        <authorList>
            <person name="Gomez-Escribano P.J."/>
        </authorList>
    </citation>
    <scope>NUCLEOTIDE SEQUENCE [LARGE SCALE GENOMIC DNA]</scope>
    <source>
        <strain evidence="4">C34 (DSM 42122 / NRRL B-24963)</strain>
        <plasmid evidence="4">pSLE2</plasmid>
    </source>
</reference>
<dbReference type="PATRIC" id="fig|1437453.5.peg.1661"/>
<reference evidence="2" key="2">
    <citation type="submission" date="2015-02" db="EMBL/GenBank/DDBJ databases">
        <authorList>
            <person name="Gomez-Escribano Juan Pablo"/>
        </authorList>
    </citation>
    <scope>NUCLEOTIDE SEQUENCE</scope>
    <source>
        <strain evidence="2">C34</strain>
        <plasmid evidence="2">pSLE2</plasmid>
    </source>
</reference>